<dbReference type="InterPro" id="IPR051170">
    <property type="entry name" value="Neural/epithelial_adhesion"/>
</dbReference>
<evidence type="ECO:0000256" key="9">
    <source>
        <dbReference type="SAM" id="MobiDB-lite"/>
    </source>
</evidence>
<keyword evidence="4" id="KW-0677">Repeat</keyword>
<comment type="caution">
    <text evidence="11">The sequence shown here is derived from an EMBL/GenBank/DDBJ whole genome shotgun (WGS) entry which is preliminary data.</text>
</comment>
<dbReference type="AlphaFoldDB" id="A0AAD9L1U2"/>
<dbReference type="InterPro" id="IPR013783">
    <property type="entry name" value="Ig-like_fold"/>
</dbReference>
<evidence type="ECO:0000256" key="8">
    <source>
        <dbReference type="ARBA" id="ARBA00023319"/>
    </source>
</evidence>
<dbReference type="SUPFAM" id="SSF48726">
    <property type="entry name" value="Immunoglobulin"/>
    <property type="match status" value="3"/>
</dbReference>
<evidence type="ECO:0000259" key="10">
    <source>
        <dbReference type="PROSITE" id="PS50835"/>
    </source>
</evidence>
<dbReference type="Gene3D" id="2.60.40.10">
    <property type="entry name" value="Immunoglobulins"/>
    <property type="match status" value="3"/>
</dbReference>
<keyword evidence="5" id="KW-0472">Membrane</keyword>
<dbReference type="FunFam" id="2.60.40.10:FF:000328">
    <property type="entry name" value="CLUMA_CG000981, isoform A"/>
    <property type="match status" value="1"/>
</dbReference>
<proteinExistence type="predicted"/>
<comment type="subcellular location">
    <subcellularLocation>
        <location evidence="1">Cell membrane</location>
    </subcellularLocation>
</comment>
<dbReference type="InterPro" id="IPR013098">
    <property type="entry name" value="Ig_I-set"/>
</dbReference>
<evidence type="ECO:0000313" key="11">
    <source>
        <dbReference type="EMBL" id="KAK2181819.1"/>
    </source>
</evidence>
<keyword evidence="7" id="KW-0325">Glycoprotein</keyword>
<keyword evidence="2" id="KW-1003">Cell membrane</keyword>
<feature type="compositionally biased region" description="Basic and acidic residues" evidence="9">
    <location>
        <begin position="329"/>
        <end position="350"/>
    </location>
</feature>
<keyword evidence="8" id="KW-0393">Immunoglobulin domain</keyword>
<feature type="region of interest" description="Disordered" evidence="9">
    <location>
        <begin position="305"/>
        <end position="350"/>
    </location>
</feature>
<dbReference type="Pfam" id="PF07679">
    <property type="entry name" value="I-set"/>
    <property type="match status" value="1"/>
</dbReference>
<keyword evidence="3" id="KW-0732">Signal</keyword>
<evidence type="ECO:0000256" key="7">
    <source>
        <dbReference type="ARBA" id="ARBA00023180"/>
    </source>
</evidence>
<reference evidence="11" key="1">
    <citation type="journal article" date="2023" name="Mol. Biol. Evol.">
        <title>Third-Generation Sequencing Reveals the Adaptive Role of the Epigenome in Three Deep-Sea Polychaetes.</title>
        <authorList>
            <person name="Perez M."/>
            <person name="Aroh O."/>
            <person name="Sun Y."/>
            <person name="Lan Y."/>
            <person name="Juniper S.K."/>
            <person name="Young C.R."/>
            <person name="Angers B."/>
            <person name="Qian P.Y."/>
        </authorList>
    </citation>
    <scope>NUCLEOTIDE SEQUENCE</scope>
    <source>
        <strain evidence="11">R07B-5</strain>
    </source>
</reference>
<feature type="domain" description="Ig-like" evidence="10">
    <location>
        <begin position="83"/>
        <end position="179"/>
    </location>
</feature>
<keyword evidence="12" id="KW-1185">Reference proteome</keyword>
<dbReference type="Proteomes" id="UP001209878">
    <property type="component" value="Unassembled WGS sequence"/>
</dbReference>
<dbReference type="EMBL" id="JAODUO010000379">
    <property type="protein sequence ID" value="KAK2181819.1"/>
    <property type="molecule type" value="Genomic_DNA"/>
</dbReference>
<keyword evidence="6" id="KW-1015">Disulfide bond</keyword>
<evidence type="ECO:0000256" key="5">
    <source>
        <dbReference type="ARBA" id="ARBA00023136"/>
    </source>
</evidence>
<dbReference type="PANTHER" id="PTHR12231:SF253">
    <property type="entry name" value="DPR-INTERACTING PROTEIN ETA, ISOFORM B-RELATED"/>
    <property type="match status" value="1"/>
</dbReference>
<dbReference type="PROSITE" id="PS50835">
    <property type="entry name" value="IG_LIKE"/>
    <property type="match status" value="3"/>
</dbReference>
<dbReference type="InterPro" id="IPR003599">
    <property type="entry name" value="Ig_sub"/>
</dbReference>
<evidence type="ECO:0000256" key="3">
    <source>
        <dbReference type="ARBA" id="ARBA00022729"/>
    </source>
</evidence>
<dbReference type="Pfam" id="PF13927">
    <property type="entry name" value="Ig_3"/>
    <property type="match status" value="1"/>
</dbReference>
<dbReference type="SMART" id="SM00409">
    <property type="entry name" value="IG"/>
    <property type="match status" value="3"/>
</dbReference>
<organism evidence="11 12">
    <name type="scientific">Ridgeia piscesae</name>
    <name type="common">Tubeworm</name>
    <dbReference type="NCBI Taxonomy" id="27915"/>
    <lineage>
        <taxon>Eukaryota</taxon>
        <taxon>Metazoa</taxon>
        <taxon>Spiralia</taxon>
        <taxon>Lophotrochozoa</taxon>
        <taxon>Annelida</taxon>
        <taxon>Polychaeta</taxon>
        <taxon>Sedentaria</taxon>
        <taxon>Canalipalpata</taxon>
        <taxon>Sabellida</taxon>
        <taxon>Siboglinidae</taxon>
        <taxon>Ridgeia</taxon>
    </lineage>
</organism>
<evidence type="ECO:0000313" key="12">
    <source>
        <dbReference type="Proteomes" id="UP001209878"/>
    </source>
</evidence>
<accession>A0AAD9L1U2</accession>
<sequence>MLPCAIENLGRYQIAWMDQNSVPLTFEDRKIVDDTRFSVVRAHTTEWTLMIREVTWEDRGEYRCTINTNPVRSKLVMLHVKVPATIIDELSSDDVIVKEGDTVVLVCNVTGIPKPTVTWYRQPVNSKGIQPKEIVGVSELQSHGEMLMIANISRYCDSYYLCEASNGIPPKVTRQMKVTVEFAPEIRLRTFRIGQQLEKDTILECQITAYPMAINFWRKGTQRIMSSTKYRLDAYDEEYHTITLSLRIMNIADTDYGDYTCVAENRLGSDSETMKLYKIHTRPRIAPVLPTAPPSGAKTPFPVKYMTPMPRDSSQPAAGGDHNGQYIRVDNKQPRYSDENNIDKEGGYNT</sequence>
<evidence type="ECO:0000256" key="2">
    <source>
        <dbReference type="ARBA" id="ARBA00022475"/>
    </source>
</evidence>
<dbReference type="GO" id="GO:0005886">
    <property type="term" value="C:plasma membrane"/>
    <property type="evidence" value="ECO:0007669"/>
    <property type="project" value="UniProtKB-SubCell"/>
</dbReference>
<dbReference type="InterPro" id="IPR036179">
    <property type="entry name" value="Ig-like_dom_sf"/>
</dbReference>
<gene>
    <name evidence="11" type="ORF">NP493_379g02039</name>
</gene>
<dbReference type="InterPro" id="IPR003598">
    <property type="entry name" value="Ig_sub2"/>
</dbReference>
<dbReference type="PANTHER" id="PTHR12231">
    <property type="entry name" value="CTX-RELATED TYPE I TRANSMEMBRANE PROTEIN"/>
    <property type="match status" value="1"/>
</dbReference>
<dbReference type="InterPro" id="IPR007110">
    <property type="entry name" value="Ig-like_dom"/>
</dbReference>
<protein>
    <recommendedName>
        <fullName evidence="10">Ig-like domain-containing protein</fullName>
    </recommendedName>
</protein>
<name>A0AAD9L1U2_RIDPI</name>
<feature type="domain" description="Ig-like" evidence="10">
    <location>
        <begin position="184"/>
        <end position="277"/>
    </location>
</feature>
<feature type="domain" description="Ig-like" evidence="10">
    <location>
        <begin position="1"/>
        <end position="77"/>
    </location>
</feature>
<evidence type="ECO:0000256" key="6">
    <source>
        <dbReference type="ARBA" id="ARBA00023157"/>
    </source>
</evidence>
<dbReference type="SMART" id="SM00408">
    <property type="entry name" value="IGc2"/>
    <property type="match status" value="3"/>
</dbReference>
<dbReference type="GO" id="GO:0043005">
    <property type="term" value="C:neuron projection"/>
    <property type="evidence" value="ECO:0007669"/>
    <property type="project" value="TreeGrafter"/>
</dbReference>
<evidence type="ECO:0000256" key="1">
    <source>
        <dbReference type="ARBA" id="ARBA00004236"/>
    </source>
</evidence>
<evidence type="ECO:0000256" key="4">
    <source>
        <dbReference type="ARBA" id="ARBA00022737"/>
    </source>
</evidence>